<accession>B8C5S7</accession>
<feature type="compositionally biased region" description="Polar residues" evidence="1">
    <location>
        <begin position="178"/>
        <end position="190"/>
    </location>
</feature>
<dbReference type="HOGENOM" id="CLU_534756_0_0_1"/>
<name>B8C5S7_THAPS</name>
<dbReference type="Proteomes" id="UP000001449">
    <property type="component" value="Chromosome 6"/>
</dbReference>
<feature type="compositionally biased region" description="Low complexity" evidence="1">
    <location>
        <begin position="100"/>
        <end position="111"/>
    </location>
</feature>
<dbReference type="KEGG" id="tps:THAPSDRAFT_23108"/>
<feature type="region of interest" description="Disordered" evidence="1">
    <location>
        <begin position="100"/>
        <end position="121"/>
    </location>
</feature>
<dbReference type="InParanoid" id="B8C5S7"/>
<dbReference type="GeneID" id="7445936"/>
<dbReference type="RefSeq" id="XP_002291448.1">
    <property type="nucleotide sequence ID" value="XM_002291412.1"/>
</dbReference>
<feature type="region of interest" description="Disordered" evidence="1">
    <location>
        <begin position="143"/>
        <end position="190"/>
    </location>
</feature>
<feature type="region of interest" description="Disordered" evidence="1">
    <location>
        <begin position="210"/>
        <end position="307"/>
    </location>
</feature>
<evidence type="ECO:0000256" key="1">
    <source>
        <dbReference type="SAM" id="MobiDB-lite"/>
    </source>
</evidence>
<proteinExistence type="predicted"/>
<dbReference type="PaxDb" id="35128-Thaps23108"/>
<feature type="compositionally biased region" description="Basic residues" evidence="1">
    <location>
        <begin position="161"/>
        <end position="172"/>
    </location>
</feature>
<dbReference type="AlphaFoldDB" id="B8C5S7"/>
<feature type="compositionally biased region" description="Basic and acidic residues" evidence="1">
    <location>
        <begin position="292"/>
        <end position="305"/>
    </location>
</feature>
<gene>
    <name evidence="2" type="ORF">THAPSDRAFT_23108</name>
</gene>
<feature type="compositionally biased region" description="Basic and acidic residues" evidence="1">
    <location>
        <begin position="112"/>
        <end position="121"/>
    </location>
</feature>
<evidence type="ECO:0000313" key="3">
    <source>
        <dbReference type="Proteomes" id="UP000001449"/>
    </source>
</evidence>
<keyword evidence="3" id="KW-1185">Reference proteome</keyword>
<reference evidence="2 3" key="1">
    <citation type="journal article" date="2004" name="Science">
        <title>The genome of the diatom Thalassiosira pseudonana: ecology, evolution, and metabolism.</title>
        <authorList>
            <person name="Armbrust E.V."/>
            <person name="Berges J.A."/>
            <person name="Bowler C."/>
            <person name="Green B.R."/>
            <person name="Martinez D."/>
            <person name="Putnam N.H."/>
            <person name="Zhou S."/>
            <person name="Allen A.E."/>
            <person name="Apt K.E."/>
            <person name="Bechner M."/>
            <person name="Brzezinski M.A."/>
            <person name="Chaal B.K."/>
            <person name="Chiovitti A."/>
            <person name="Davis A.K."/>
            <person name="Demarest M.S."/>
            <person name="Detter J.C."/>
            <person name="Glavina T."/>
            <person name="Goodstein D."/>
            <person name="Hadi M.Z."/>
            <person name="Hellsten U."/>
            <person name="Hildebrand M."/>
            <person name="Jenkins B.D."/>
            <person name="Jurka J."/>
            <person name="Kapitonov V.V."/>
            <person name="Kroger N."/>
            <person name="Lau W.W."/>
            <person name="Lane T.W."/>
            <person name="Larimer F.W."/>
            <person name="Lippmeier J.C."/>
            <person name="Lucas S."/>
            <person name="Medina M."/>
            <person name="Montsant A."/>
            <person name="Obornik M."/>
            <person name="Parker M.S."/>
            <person name="Palenik B."/>
            <person name="Pazour G.J."/>
            <person name="Richardson P.M."/>
            <person name="Rynearson T.A."/>
            <person name="Saito M.A."/>
            <person name="Schwartz D.C."/>
            <person name="Thamatrakoln K."/>
            <person name="Valentin K."/>
            <person name="Vardi A."/>
            <person name="Wilkerson F.P."/>
            <person name="Rokhsar D.S."/>
        </authorList>
    </citation>
    <scope>NUCLEOTIDE SEQUENCE [LARGE SCALE GENOMIC DNA]</scope>
    <source>
        <strain evidence="2 3">CCMP1335</strain>
    </source>
</reference>
<feature type="compositionally biased region" description="Basic and acidic residues" evidence="1">
    <location>
        <begin position="377"/>
        <end position="386"/>
    </location>
</feature>
<sequence length="510" mass="55794">MMQPPPHQYQIGETAIPSDIDPSPIHNTFAAIAAASLVKGDGAFILRSDGTWRFAVVAAPASESGPKNAYVDFIVGSDRSTKRIGRYHWGARFRPLRPTAAAAARRSTSSLKEQKKEDEVKEVEAKKVVNEEMDGFRHYQPVRGRHSKHHNRVDTEFAAPRPHRGRHQRLHNVRQDSGHPSSQHRNSKSCSFITIATNDTSEERILEKVAAGGESKKQSHSHHRPSATATEETSPSSSTSNSVVIMEHALEHSPKISHSSSHCDDEDDSNNNNQSPPRYEATEEEVAAFHQAQRETHPGGRKERTTSSLFKNLMTTLDLGGDLDLPLTSGNRRASDTDASGVGGRNAAVKPHFSRRATVGEDANPTKAMSSHIRKKTTVDDEEAHRQFARSLVSAHRQVSDDPRKKLAKSVSPGVGGVVPNVTAKPASHRRQAESRPHNSRTASGKPRMLHRSSSMVTAETEPSYHPQNVIVVGKGLAFAPTHTSEEDADVGIPTSIVIALGEDEKEEDE</sequence>
<evidence type="ECO:0000313" key="2">
    <source>
        <dbReference type="EMBL" id="EED91555.1"/>
    </source>
</evidence>
<reference evidence="2 3" key="2">
    <citation type="journal article" date="2008" name="Nature">
        <title>The Phaeodactylum genome reveals the evolutionary history of diatom genomes.</title>
        <authorList>
            <person name="Bowler C."/>
            <person name="Allen A.E."/>
            <person name="Badger J.H."/>
            <person name="Grimwood J."/>
            <person name="Jabbari K."/>
            <person name="Kuo A."/>
            <person name="Maheswari U."/>
            <person name="Martens C."/>
            <person name="Maumus F."/>
            <person name="Otillar R.P."/>
            <person name="Rayko E."/>
            <person name="Salamov A."/>
            <person name="Vandepoele K."/>
            <person name="Beszteri B."/>
            <person name="Gruber A."/>
            <person name="Heijde M."/>
            <person name="Katinka M."/>
            <person name="Mock T."/>
            <person name="Valentin K."/>
            <person name="Verret F."/>
            <person name="Berges J.A."/>
            <person name="Brownlee C."/>
            <person name="Cadoret J.P."/>
            <person name="Chiovitti A."/>
            <person name="Choi C.J."/>
            <person name="Coesel S."/>
            <person name="De Martino A."/>
            <person name="Detter J.C."/>
            <person name="Durkin C."/>
            <person name="Falciatore A."/>
            <person name="Fournet J."/>
            <person name="Haruta M."/>
            <person name="Huysman M.J."/>
            <person name="Jenkins B.D."/>
            <person name="Jiroutova K."/>
            <person name="Jorgensen R.E."/>
            <person name="Joubert Y."/>
            <person name="Kaplan A."/>
            <person name="Kroger N."/>
            <person name="Kroth P.G."/>
            <person name="La Roche J."/>
            <person name="Lindquist E."/>
            <person name="Lommer M."/>
            <person name="Martin-Jezequel V."/>
            <person name="Lopez P.J."/>
            <person name="Lucas S."/>
            <person name="Mangogna M."/>
            <person name="McGinnis K."/>
            <person name="Medlin L.K."/>
            <person name="Montsant A."/>
            <person name="Oudot-Le Secq M.P."/>
            <person name="Napoli C."/>
            <person name="Obornik M."/>
            <person name="Parker M.S."/>
            <person name="Petit J.L."/>
            <person name="Porcel B.M."/>
            <person name="Poulsen N."/>
            <person name="Robison M."/>
            <person name="Rychlewski L."/>
            <person name="Rynearson T.A."/>
            <person name="Schmutz J."/>
            <person name="Shapiro H."/>
            <person name="Siaut M."/>
            <person name="Stanley M."/>
            <person name="Sussman M.R."/>
            <person name="Taylor A.R."/>
            <person name="Vardi A."/>
            <person name="von Dassow P."/>
            <person name="Vyverman W."/>
            <person name="Willis A."/>
            <person name="Wyrwicz L.S."/>
            <person name="Rokhsar D.S."/>
            <person name="Weissenbach J."/>
            <person name="Armbrust E.V."/>
            <person name="Green B.R."/>
            <person name="Van de Peer Y."/>
            <person name="Grigoriev I.V."/>
        </authorList>
    </citation>
    <scope>NUCLEOTIDE SEQUENCE [LARGE SCALE GENOMIC DNA]</scope>
    <source>
        <strain evidence="2 3">CCMP1335</strain>
    </source>
</reference>
<dbReference type="EMBL" id="CM000643">
    <property type="protein sequence ID" value="EED91555.1"/>
    <property type="molecule type" value="Genomic_DNA"/>
</dbReference>
<feature type="region of interest" description="Disordered" evidence="1">
    <location>
        <begin position="332"/>
        <end position="466"/>
    </location>
</feature>
<feature type="compositionally biased region" description="Low complexity" evidence="1">
    <location>
        <begin position="226"/>
        <end position="240"/>
    </location>
</feature>
<protein>
    <submittedName>
        <fullName evidence="2">Uncharacterized protein</fullName>
    </submittedName>
</protein>
<organism evidence="2 3">
    <name type="scientific">Thalassiosira pseudonana</name>
    <name type="common">Marine diatom</name>
    <name type="synonym">Cyclotella nana</name>
    <dbReference type="NCBI Taxonomy" id="35128"/>
    <lineage>
        <taxon>Eukaryota</taxon>
        <taxon>Sar</taxon>
        <taxon>Stramenopiles</taxon>
        <taxon>Ochrophyta</taxon>
        <taxon>Bacillariophyta</taxon>
        <taxon>Coscinodiscophyceae</taxon>
        <taxon>Thalassiosirophycidae</taxon>
        <taxon>Thalassiosirales</taxon>
        <taxon>Thalassiosiraceae</taxon>
        <taxon>Thalassiosira</taxon>
    </lineage>
</organism>